<protein>
    <submittedName>
        <fullName evidence="2">Uncharacterized protein</fullName>
    </submittedName>
</protein>
<dbReference type="Gramene" id="ONIVA01G08710.1">
    <property type="protein sequence ID" value="ONIVA01G08710.1"/>
    <property type="gene ID" value="ONIVA01G08710"/>
</dbReference>
<evidence type="ECO:0000313" key="2">
    <source>
        <dbReference type="EnsemblPlants" id="ONIVA01G08710.1"/>
    </source>
</evidence>
<keyword evidence="1" id="KW-1133">Transmembrane helix</keyword>
<reference evidence="2" key="2">
    <citation type="submission" date="2018-04" db="EMBL/GenBank/DDBJ databases">
        <title>OnivRS2 (Oryza nivara Reference Sequence Version 2).</title>
        <authorList>
            <person name="Zhang J."/>
            <person name="Kudrna D."/>
            <person name="Lee S."/>
            <person name="Talag J."/>
            <person name="Rajasekar S."/>
            <person name="Welchert J."/>
            <person name="Hsing Y.-I."/>
            <person name="Wing R.A."/>
        </authorList>
    </citation>
    <scope>NUCLEOTIDE SEQUENCE [LARGE SCALE GENOMIC DNA]</scope>
</reference>
<dbReference type="HOGENOM" id="CLU_200005_0_0_1"/>
<sequence>MATTDTAENGHGGGGPVAVSFNTNAIVLLALLVYGLGAVALHVVLQCALRVTS</sequence>
<evidence type="ECO:0000313" key="3">
    <source>
        <dbReference type="Proteomes" id="UP000006591"/>
    </source>
</evidence>
<accession>A0A0E0FI79</accession>
<proteinExistence type="predicted"/>
<keyword evidence="3" id="KW-1185">Reference proteome</keyword>
<dbReference type="EnsemblPlants" id="ONIVA01G08710.1">
    <property type="protein sequence ID" value="ONIVA01G08710.1"/>
    <property type="gene ID" value="ONIVA01G08710"/>
</dbReference>
<feature type="transmembrane region" description="Helical" evidence="1">
    <location>
        <begin position="25"/>
        <end position="45"/>
    </location>
</feature>
<organism evidence="2">
    <name type="scientific">Oryza nivara</name>
    <name type="common">Indian wild rice</name>
    <name type="synonym">Oryza sativa f. spontanea</name>
    <dbReference type="NCBI Taxonomy" id="4536"/>
    <lineage>
        <taxon>Eukaryota</taxon>
        <taxon>Viridiplantae</taxon>
        <taxon>Streptophyta</taxon>
        <taxon>Embryophyta</taxon>
        <taxon>Tracheophyta</taxon>
        <taxon>Spermatophyta</taxon>
        <taxon>Magnoliopsida</taxon>
        <taxon>Liliopsida</taxon>
        <taxon>Poales</taxon>
        <taxon>Poaceae</taxon>
        <taxon>BOP clade</taxon>
        <taxon>Oryzoideae</taxon>
        <taxon>Oryzeae</taxon>
        <taxon>Oryzinae</taxon>
        <taxon>Oryza</taxon>
    </lineage>
</organism>
<name>A0A0E0FI79_ORYNI</name>
<dbReference type="AlphaFoldDB" id="A0A0E0FI79"/>
<keyword evidence="1" id="KW-0472">Membrane</keyword>
<evidence type="ECO:0000256" key="1">
    <source>
        <dbReference type="SAM" id="Phobius"/>
    </source>
</evidence>
<reference evidence="2" key="1">
    <citation type="submission" date="2015-04" db="UniProtKB">
        <authorList>
            <consortium name="EnsemblPlants"/>
        </authorList>
    </citation>
    <scope>IDENTIFICATION</scope>
    <source>
        <strain evidence="2">SL10</strain>
    </source>
</reference>
<keyword evidence="1" id="KW-0812">Transmembrane</keyword>
<dbReference type="Proteomes" id="UP000006591">
    <property type="component" value="Chromosome 1"/>
</dbReference>